<reference evidence="5" key="2">
    <citation type="submission" date="2012-08" db="EMBL/GenBank/DDBJ databases">
        <title>Finished genome of Desulfosporosinus meridiei DSM 13257.</title>
        <authorList>
            <person name="Huntemann M."/>
            <person name="Wei C.-L."/>
            <person name="Han J."/>
            <person name="Detter J.C."/>
            <person name="Han C."/>
            <person name="Davenport K."/>
            <person name="Daligault H."/>
            <person name="Erkkila T."/>
            <person name="Gu W."/>
            <person name="Munk A.C.C."/>
            <person name="Teshima H."/>
            <person name="Xu Y."/>
            <person name="Chain P."/>
            <person name="Tapia R."/>
            <person name="Chen A."/>
            <person name="Krypides N."/>
            <person name="Mavromatis K."/>
            <person name="Markowitz V."/>
            <person name="Szeto E."/>
            <person name="Ivanova N."/>
            <person name="Mikhailova N."/>
            <person name="Ovchinnikova G."/>
            <person name="Pagani I."/>
            <person name="Pati A."/>
            <person name="Goodwin L."/>
            <person name="Peters L."/>
            <person name="Pitluck S."/>
            <person name="Woyke T."/>
            <person name="Pester M."/>
            <person name="Spring S."/>
            <person name="Ollivier B."/>
            <person name="Rattei T."/>
            <person name="Klenk H.-P."/>
            <person name="Wagner M."/>
            <person name="Loy A."/>
        </authorList>
    </citation>
    <scope>NUCLEOTIDE SEQUENCE [LARGE SCALE GENOMIC DNA]</scope>
    <source>
        <strain evidence="5">ATCC BAA-275 / DSM 13257 / NCIMB 13706 / S10</strain>
    </source>
</reference>
<dbReference type="InterPro" id="IPR002347">
    <property type="entry name" value="SDR_fam"/>
</dbReference>
<gene>
    <name evidence="4" type="ordered locus">Desmer_1773</name>
</gene>
<dbReference type="OrthoDB" id="9803333at2"/>
<dbReference type="InterPro" id="IPR057326">
    <property type="entry name" value="KR_dom"/>
</dbReference>
<reference evidence="4 5" key="1">
    <citation type="journal article" date="2012" name="J. Bacteriol.">
        <title>Complete genome sequences of Desulfosporosinus orientis DSM765T, Desulfosporosinus youngiae DSM17734T, Desulfosporosinus meridiei DSM13257T, and Desulfosporosinus acidiphilus DSM22704T.</title>
        <authorList>
            <person name="Pester M."/>
            <person name="Brambilla E."/>
            <person name="Alazard D."/>
            <person name="Rattei T."/>
            <person name="Weinmaier T."/>
            <person name="Han J."/>
            <person name="Lucas S."/>
            <person name="Lapidus A."/>
            <person name="Cheng J.F."/>
            <person name="Goodwin L."/>
            <person name="Pitluck S."/>
            <person name="Peters L."/>
            <person name="Ovchinnikova G."/>
            <person name="Teshima H."/>
            <person name="Detter J.C."/>
            <person name="Han C.S."/>
            <person name="Tapia R."/>
            <person name="Land M.L."/>
            <person name="Hauser L."/>
            <person name="Kyrpides N.C."/>
            <person name="Ivanova N.N."/>
            <person name="Pagani I."/>
            <person name="Huntmann M."/>
            <person name="Wei C.L."/>
            <person name="Davenport K.W."/>
            <person name="Daligault H."/>
            <person name="Chain P.S."/>
            <person name="Chen A."/>
            <person name="Mavromatis K."/>
            <person name="Markowitz V."/>
            <person name="Szeto E."/>
            <person name="Mikhailova N."/>
            <person name="Pati A."/>
            <person name="Wagner M."/>
            <person name="Woyke T."/>
            <person name="Ollivier B."/>
            <person name="Klenk H.P."/>
            <person name="Spring S."/>
            <person name="Loy A."/>
        </authorList>
    </citation>
    <scope>NUCLEOTIDE SEQUENCE [LARGE SCALE GENOMIC DNA]</scope>
    <source>
        <strain evidence="5">ATCC BAA-275 / DSM 13257 / NCIMB 13706 / S10</strain>
    </source>
</reference>
<comment type="similarity">
    <text evidence="1">Belongs to the short-chain dehydrogenases/reductases (SDR) family.</text>
</comment>
<dbReference type="InterPro" id="IPR020904">
    <property type="entry name" value="Sc_DH/Rdtase_CS"/>
</dbReference>
<dbReference type="PANTHER" id="PTHR43639">
    <property type="entry name" value="OXIDOREDUCTASE, SHORT-CHAIN DEHYDROGENASE/REDUCTASE FAMILY (AFU_ORTHOLOGUE AFUA_5G02870)"/>
    <property type="match status" value="1"/>
</dbReference>
<dbReference type="GO" id="GO:0008206">
    <property type="term" value="P:bile acid metabolic process"/>
    <property type="evidence" value="ECO:0007669"/>
    <property type="project" value="UniProtKB-ARBA"/>
</dbReference>
<sequence>MKNKTALITGGGTGIGRAIALLLAKEGVNIAINYSRSEEDAIKTCQEIEKLGVRSLYYKADVSKDEEVRAMVDKVVTEFGTLDILVNNAGMTHFVEHSDLEGMKDEYWDDIFGVNVKGMFFCCRAAAAELKKSKGCVINITSIAGLTGLGSSIAYSASKAAATSVTKSLARVLAPEVRVNAVAPGIVQTRWVEGKDEHITRLAAGTPLGRVAEPEDIAEVVYALIAQAGFVTGQTIVVDGGNFI</sequence>
<dbReference type="HOGENOM" id="CLU_010194_1_3_9"/>
<dbReference type="PRINTS" id="PR00081">
    <property type="entry name" value="GDHRDH"/>
</dbReference>
<dbReference type="Gene3D" id="3.40.50.720">
    <property type="entry name" value="NAD(P)-binding Rossmann-like Domain"/>
    <property type="match status" value="1"/>
</dbReference>
<dbReference type="eggNOG" id="COG1028">
    <property type="taxonomic scope" value="Bacteria"/>
</dbReference>
<dbReference type="SUPFAM" id="SSF51735">
    <property type="entry name" value="NAD(P)-binding Rossmann-fold domains"/>
    <property type="match status" value="1"/>
</dbReference>
<dbReference type="GO" id="GO:0016491">
    <property type="term" value="F:oxidoreductase activity"/>
    <property type="evidence" value="ECO:0007669"/>
    <property type="project" value="UniProtKB-KW"/>
</dbReference>
<evidence type="ECO:0000313" key="4">
    <source>
        <dbReference type="EMBL" id="AFQ43740.1"/>
    </source>
</evidence>
<evidence type="ECO:0000313" key="5">
    <source>
        <dbReference type="Proteomes" id="UP000005262"/>
    </source>
</evidence>
<dbReference type="Pfam" id="PF13561">
    <property type="entry name" value="adh_short_C2"/>
    <property type="match status" value="1"/>
</dbReference>
<evidence type="ECO:0000256" key="2">
    <source>
        <dbReference type="ARBA" id="ARBA00023002"/>
    </source>
</evidence>
<dbReference type="PROSITE" id="PS00061">
    <property type="entry name" value="ADH_SHORT"/>
    <property type="match status" value="1"/>
</dbReference>
<dbReference type="AlphaFoldDB" id="J7IQ28"/>
<name>J7IQ28_DESMD</name>
<dbReference type="RefSeq" id="WP_014902655.1">
    <property type="nucleotide sequence ID" value="NC_018515.1"/>
</dbReference>
<dbReference type="Proteomes" id="UP000005262">
    <property type="component" value="Chromosome"/>
</dbReference>
<dbReference type="PANTHER" id="PTHR43639:SF1">
    <property type="entry name" value="SHORT-CHAIN DEHYDROGENASE_REDUCTASE FAMILY PROTEIN"/>
    <property type="match status" value="1"/>
</dbReference>
<dbReference type="NCBIfam" id="NF005559">
    <property type="entry name" value="PRK07231.1"/>
    <property type="match status" value="1"/>
</dbReference>
<dbReference type="FunFam" id="3.40.50.720:FF:000084">
    <property type="entry name" value="Short-chain dehydrogenase reductase"/>
    <property type="match status" value="1"/>
</dbReference>
<feature type="domain" description="Ketoreductase" evidence="3">
    <location>
        <begin position="4"/>
        <end position="189"/>
    </location>
</feature>
<dbReference type="EMBL" id="CP003629">
    <property type="protein sequence ID" value="AFQ43740.1"/>
    <property type="molecule type" value="Genomic_DNA"/>
</dbReference>
<evidence type="ECO:0000259" key="3">
    <source>
        <dbReference type="SMART" id="SM00822"/>
    </source>
</evidence>
<protein>
    <recommendedName>
        <fullName evidence="3">Ketoreductase domain-containing protein</fullName>
    </recommendedName>
</protein>
<organism evidence="4 5">
    <name type="scientific">Desulfosporosinus meridiei (strain ATCC BAA-275 / DSM 13257 / KCTC 12902 / NCIMB 13706 / S10)</name>
    <dbReference type="NCBI Taxonomy" id="768704"/>
    <lineage>
        <taxon>Bacteria</taxon>
        <taxon>Bacillati</taxon>
        <taxon>Bacillota</taxon>
        <taxon>Clostridia</taxon>
        <taxon>Eubacteriales</taxon>
        <taxon>Desulfitobacteriaceae</taxon>
        <taxon>Desulfosporosinus</taxon>
    </lineage>
</organism>
<keyword evidence="2" id="KW-0560">Oxidoreductase</keyword>
<dbReference type="STRING" id="768704.Desmer_1773"/>
<proteinExistence type="inferred from homology"/>
<evidence type="ECO:0000256" key="1">
    <source>
        <dbReference type="ARBA" id="ARBA00006484"/>
    </source>
</evidence>
<dbReference type="KEGG" id="dmi:Desmer_1773"/>
<accession>J7IQ28</accession>
<dbReference type="CDD" id="cd05233">
    <property type="entry name" value="SDR_c"/>
    <property type="match status" value="1"/>
</dbReference>
<dbReference type="SMART" id="SM00822">
    <property type="entry name" value="PKS_KR"/>
    <property type="match status" value="1"/>
</dbReference>
<dbReference type="PRINTS" id="PR00080">
    <property type="entry name" value="SDRFAMILY"/>
</dbReference>
<keyword evidence="5" id="KW-1185">Reference proteome</keyword>
<dbReference type="InterPro" id="IPR036291">
    <property type="entry name" value="NAD(P)-bd_dom_sf"/>
</dbReference>